<sequence>MTQFQLPTDPAILAEADRMTSRLFSGRFTWFWRLWYALGGH</sequence>
<comment type="caution">
    <text evidence="1">The sequence shown here is derived from an EMBL/GenBank/DDBJ whole genome shotgun (WGS) entry which is preliminary data.</text>
</comment>
<gene>
    <name evidence="1" type="ORF">LCGC14_2195680</name>
</gene>
<dbReference type="EMBL" id="LAZR01028832">
    <property type="protein sequence ID" value="KKL61398.1"/>
    <property type="molecule type" value="Genomic_DNA"/>
</dbReference>
<evidence type="ECO:0000313" key="1">
    <source>
        <dbReference type="EMBL" id="KKL61398.1"/>
    </source>
</evidence>
<reference evidence="1" key="1">
    <citation type="journal article" date="2015" name="Nature">
        <title>Complex archaea that bridge the gap between prokaryotes and eukaryotes.</title>
        <authorList>
            <person name="Spang A."/>
            <person name="Saw J.H."/>
            <person name="Jorgensen S.L."/>
            <person name="Zaremba-Niedzwiedzka K."/>
            <person name="Martijn J."/>
            <person name="Lind A.E."/>
            <person name="van Eijk R."/>
            <person name="Schleper C."/>
            <person name="Guy L."/>
            <person name="Ettema T.J."/>
        </authorList>
    </citation>
    <scope>NUCLEOTIDE SEQUENCE</scope>
</reference>
<organism evidence="1">
    <name type="scientific">marine sediment metagenome</name>
    <dbReference type="NCBI Taxonomy" id="412755"/>
    <lineage>
        <taxon>unclassified sequences</taxon>
        <taxon>metagenomes</taxon>
        <taxon>ecological metagenomes</taxon>
    </lineage>
</organism>
<accession>A0A0F9DI80</accession>
<protein>
    <submittedName>
        <fullName evidence="1">Uncharacterized protein</fullName>
    </submittedName>
</protein>
<dbReference type="AlphaFoldDB" id="A0A0F9DI80"/>
<name>A0A0F9DI80_9ZZZZ</name>
<proteinExistence type="predicted"/>